<feature type="region of interest" description="Disordered" evidence="1">
    <location>
        <begin position="814"/>
        <end position="833"/>
    </location>
</feature>
<organism evidence="3 4">
    <name type="scientific">Coniochaeta hoffmannii</name>
    <dbReference type="NCBI Taxonomy" id="91930"/>
    <lineage>
        <taxon>Eukaryota</taxon>
        <taxon>Fungi</taxon>
        <taxon>Dikarya</taxon>
        <taxon>Ascomycota</taxon>
        <taxon>Pezizomycotina</taxon>
        <taxon>Sordariomycetes</taxon>
        <taxon>Sordariomycetidae</taxon>
        <taxon>Coniochaetales</taxon>
        <taxon>Coniochaetaceae</taxon>
        <taxon>Coniochaeta</taxon>
    </lineage>
</organism>
<feature type="compositionally biased region" description="Polar residues" evidence="1">
    <location>
        <begin position="278"/>
        <end position="290"/>
    </location>
</feature>
<feature type="domain" description="Rab-GAP TBC" evidence="2">
    <location>
        <begin position="615"/>
        <end position="808"/>
    </location>
</feature>
<gene>
    <name evidence="3" type="ORF">NKR19_g843</name>
</gene>
<sequence>MTPQRSNSFRSKGGPAARIGPFRDDTGLIAFRYEQTKQAKPPIPLPPPRNPLRSFRPSSNVTSDSAPIVISSPLIAPPQEEHPLFRSRLTRSTEWKRDSGAPTSSSVTFQGDAEEEYVYQKLGDVSYPVKPLHAVNVTFEKPLRVVPRVSPSTLPPLYTSPRRAPTPPELPAIPSQTEFILLPGLDFTGTSPTDAKPESRMFGKSLSLSSSSGPPKRLRKKNISVSTVDASSKPPVSPSAASSILHTWGSLRGPKSPKSPTNAGAPPPHPHQTNNNPDASSRGCSISSAFQQSDKAFMPLTTEIPRDDLLSEDLFQKLEFSKRGSLMFGGKRSLLGSSPSPMQKPGDDRDNNASHATSCAARVPAGDGASSAVPGIRVLAPDVERESQKSSQAIRSIKSSLSFRRGAAAQRTYSYAEFRPARGEFELAGGLEDWEDISGGDVDRYGFITPRKPQLRADSPSTSPDDTHLSPTGRRGILGIRPSSSYTSSPLAPTRKPTKKVSARSLNTQNTDSSAVSRRSARAVVRQVANRLPHNRARRWMDEAGDMLNLSPGLDDIQEEELTGKAAEAAKRKEWERAEKWRKMAKVSKKGKDGEGMEFEFDAKNPKLIERTWKGIPDRWRAAAWYSFLATSARNMRAKEDDKDLFVEFHQLQDHPSPDDVQIDLDVPRTINRHIMFRKRYKGGQRLLFRVLHAMSLYFPDTGYVQGMASLAATLLCYFDEEKTFVMLVRMWRYRGLERLYQPGFEGLMTALSDFEKYWLDGKDVARKLKDLAIDPTAYGTRWYLTLFNLSIPFPAQLRVWDVFMLLGECSPEPSTPASPAGPSSKGKGTQGPSLRGLDILHATSAALIDALQELLLDSDFENAMKALTSWVPIKDEEMLIKVTRAEWKQHQSSKKPWDALRSSAA</sequence>
<feature type="compositionally biased region" description="Low complexity" evidence="1">
    <location>
        <begin position="51"/>
        <end position="60"/>
    </location>
</feature>
<dbReference type="InterPro" id="IPR035969">
    <property type="entry name" value="Rab-GAP_TBC_sf"/>
</dbReference>
<proteinExistence type="predicted"/>
<keyword evidence="4" id="KW-1185">Reference proteome</keyword>
<feature type="region of interest" description="Disordered" evidence="1">
    <location>
        <begin position="1"/>
        <end position="64"/>
    </location>
</feature>
<feature type="compositionally biased region" description="Low complexity" evidence="1">
    <location>
        <begin position="150"/>
        <end position="161"/>
    </location>
</feature>
<comment type="caution">
    <text evidence="3">The sequence shown here is derived from an EMBL/GenBank/DDBJ whole genome shotgun (WGS) entry which is preliminary data.</text>
</comment>
<dbReference type="FunFam" id="1.10.472.80:FF:000055">
    <property type="entry name" value="TBC domain-containing protein C1778.09"/>
    <property type="match status" value="1"/>
</dbReference>
<dbReference type="SMART" id="SM00164">
    <property type="entry name" value="TBC"/>
    <property type="match status" value="1"/>
</dbReference>
<feature type="compositionally biased region" description="Low complexity" evidence="1">
    <location>
        <begin position="814"/>
        <end position="828"/>
    </location>
</feature>
<reference evidence="3" key="1">
    <citation type="submission" date="2022-07" db="EMBL/GenBank/DDBJ databases">
        <title>Fungi with potential for degradation of polypropylene.</title>
        <authorList>
            <person name="Gostincar C."/>
        </authorList>
    </citation>
    <scope>NUCLEOTIDE SEQUENCE</scope>
    <source>
        <strain evidence="3">EXF-13287</strain>
    </source>
</reference>
<accession>A0AA38VTM2</accession>
<dbReference type="Gene3D" id="1.10.472.80">
    <property type="entry name" value="Ypt/Rab-GAP domain of gyp1p, domain 3"/>
    <property type="match status" value="1"/>
</dbReference>
<feature type="region of interest" description="Disordered" evidence="1">
    <location>
        <begin position="329"/>
        <end position="355"/>
    </location>
</feature>
<feature type="compositionally biased region" description="Polar residues" evidence="1">
    <location>
        <begin position="482"/>
        <end position="491"/>
    </location>
</feature>
<evidence type="ECO:0000313" key="4">
    <source>
        <dbReference type="Proteomes" id="UP001174691"/>
    </source>
</evidence>
<protein>
    <submittedName>
        <fullName evidence="3">RabGAP/TBC</fullName>
    </submittedName>
</protein>
<evidence type="ECO:0000256" key="1">
    <source>
        <dbReference type="SAM" id="MobiDB-lite"/>
    </source>
</evidence>
<feature type="region of interest" description="Disordered" evidence="1">
    <location>
        <begin position="150"/>
        <end position="290"/>
    </location>
</feature>
<dbReference type="GO" id="GO:0005096">
    <property type="term" value="F:GTPase activator activity"/>
    <property type="evidence" value="ECO:0007669"/>
    <property type="project" value="TreeGrafter"/>
</dbReference>
<evidence type="ECO:0000259" key="2">
    <source>
        <dbReference type="PROSITE" id="PS50086"/>
    </source>
</evidence>
<feature type="compositionally biased region" description="Pro residues" evidence="1">
    <location>
        <begin position="41"/>
        <end position="50"/>
    </location>
</feature>
<feature type="compositionally biased region" description="Low complexity" evidence="1">
    <location>
        <begin position="230"/>
        <end position="243"/>
    </location>
</feature>
<feature type="compositionally biased region" description="Low complexity" evidence="1">
    <location>
        <begin position="203"/>
        <end position="215"/>
    </location>
</feature>
<dbReference type="InterPro" id="IPR050302">
    <property type="entry name" value="Rab_GAP_TBC_domain"/>
</dbReference>
<dbReference type="Pfam" id="PF00566">
    <property type="entry name" value="RabGAP-TBC"/>
    <property type="match status" value="1"/>
</dbReference>
<dbReference type="GO" id="GO:0031267">
    <property type="term" value="F:small GTPase binding"/>
    <property type="evidence" value="ECO:0007669"/>
    <property type="project" value="TreeGrafter"/>
</dbReference>
<feature type="region of interest" description="Disordered" evidence="1">
    <location>
        <begin position="450"/>
        <end position="521"/>
    </location>
</feature>
<dbReference type="Proteomes" id="UP001174691">
    <property type="component" value="Unassembled WGS sequence"/>
</dbReference>
<dbReference type="InterPro" id="IPR000195">
    <property type="entry name" value="Rab-GAP-TBC_dom"/>
</dbReference>
<evidence type="ECO:0000313" key="3">
    <source>
        <dbReference type="EMBL" id="KAJ9165046.1"/>
    </source>
</evidence>
<dbReference type="AlphaFoldDB" id="A0AA38VTM2"/>
<dbReference type="SUPFAM" id="SSF47923">
    <property type="entry name" value="Ypt/Rab-GAP domain of gyp1p"/>
    <property type="match status" value="2"/>
</dbReference>
<dbReference type="EMBL" id="JANBVN010000007">
    <property type="protein sequence ID" value="KAJ9165046.1"/>
    <property type="molecule type" value="Genomic_DNA"/>
</dbReference>
<dbReference type="PANTHER" id="PTHR47219">
    <property type="entry name" value="RAB GTPASE-ACTIVATING PROTEIN 1-LIKE"/>
    <property type="match status" value="1"/>
</dbReference>
<dbReference type="Gene3D" id="1.10.8.270">
    <property type="entry name" value="putative rabgap domain of human tbc1 domain family member 14 like domains"/>
    <property type="match status" value="1"/>
</dbReference>
<dbReference type="PANTHER" id="PTHR47219:SF9">
    <property type="entry name" value="GTPASE ACTIVATING PROTEIN AND CENTROSOME-ASSOCIATED, ISOFORM B"/>
    <property type="match status" value="1"/>
</dbReference>
<dbReference type="FunFam" id="1.10.8.270:FF:000023">
    <property type="entry name" value="TBC domain-containing protein C1778.09"/>
    <property type="match status" value="1"/>
</dbReference>
<name>A0AA38VTM2_9PEZI</name>
<dbReference type="PROSITE" id="PS50086">
    <property type="entry name" value="TBC_RABGAP"/>
    <property type="match status" value="1"/>
</dbReference>
<feature type="compositionally biased region" description="Polar residues" evidence="1">
    <location>
        <begin position="1"/>
        <end position="10"/>
    </location>
</feature>